<dbReference type="Proteomes" id="UP000442714">
    <property type="component" value="Unassembled WGS sequence"/>
</dbReference>
<keyword evidence="1" id="KW-0732">Signal</keyword>
<comment type="caution">
    <text evidence="2">The sequence shown here is derived from an EMBL/GenBank/DDBJ whole genome shotgun (WGS) entry which is preliminary data.</text>
</comment>
<dbReference type="PROSITE" id="PS51257">
    <property type="entry name" value="PROKAR_LIPOPROTEIN"/>
    <property type="match status" value="1"/>
</dbReference>
<dbReference type="RefSeq" id="WP_160604429.1">
    <property type="nucleotide sequence ID" value="NZ_WTYX01000001.1"/>
</dbReference>
<evidence type="ECO:0000313" key="3">
    <source>
        <dbReference type="Proteomes" id="UP000442714"/>
    </source>
</evidence>
<dbReference type="AlphaFoldDB" id="A0A844ZUP4"/>
<evidence type="ECO:0008006" key="4">
    <source>
        <dbReference type="Google" id="ProtNLM"/>
    </source>
</evidence>
<accession>A0A844ZUP4</accession>
<name>A0A844ZUP4_9SPHN</name>
<feature type="chain" id="PRO_5032946310" description="Imelysin-like domain-containing protein" evidence="1">
    <location>
        <begin position="20"/>
        <end position="349"/>
    </location>
</feature>
<gene>
    <name evidence="2" type="ORF">GRI41_08460</name>
</gene>
<organism evidence="2 3">
    <name type="scientific">Pontixanthobacter aquaemixtae</name>
    <dbReference type="NCBI Taxonomy" id="1958940"/>
    <lineage>
        <taxon>Bacteria</taxon>
        <taxon>Pseudomonadati</taxon>
        <taxon>Pseudomonadota</taxon>
        <taxon>Alphaproteobacteria</taxon>
        <taxon>Sphingomonadales</taxon>
        <taxon>Erythrobacteraceae</taxon>
        <taxon>Pontixanthobacter</taxon>
    </lineage>
</organism>
<evidence type="ECO:0000313" key="2">
    <source>
        <dbReference type="EMBL" id="MXO90850.1"/>
    </source>
</evidence>
<reference evidence="2 3" key="1">
    <citation type="submission" date="2019-12" db="EMBL/GenBank/DDBJ databases">
        <title>Genomic-based taxomic classification of the family Erythrobacteraceae.</title>
        <authorList>
            <person name="Xu L."/>
        </authorList>
    </citation>
    <scope>NUCLEOTIDE SEQUENCE [LARGE SCALE GENOMIC DNA]</scope>
    <source>
        <strain evidence="2 3">KCTC 52763</strain>
    </source>
</reference>
<dbReference type="EMBL" id="WTYX01000001">
    <property type="protein sequence ID" value="MXO90850.1"/>
    <property type="molecule type" value="Genomic_DNA"/>
</dbReference>
<feature type="signal peptide" evidence="1">
    <location>
        <begin position="1"/>
        <end position="19"/>
    </location>
</feature>
<keyword evidence="3" id="KW-1185">Reference proteome</keyword>
<proteinExistence type="predicted"/>
<sequence length="349" mass="37570">MIKRLLLCVSLALAGCQTAPVQPAIGDFSAAVRATANTVERRYARDDIEGLLANEYDEAVVDQQAFYELENCAAPIGLSVPIGDPGLTDFSEHCGYRTLKIENGDIVPAFIELEDGLPGITGENAMRLSSSLGAYAEALDTLARSNAPAELGRNFDSAAAAVLNLVDDAKRLGPEGEGLSRPTANLADAGAGLGSTLLREYFETKRYRLLQKLVEQSDPAVQLSSRAIAGWYRSQTSEEILAAYNALDAANGAQQRAIVALRNGGSREEAIAATRDLRLAYDQLAQMENNAPWRVHLAIAEAHVAMVEAFRQPQSIDALARANERIDNLVIKTKAFVDAIGDLEQENAR</sequence>
<protein>
    <recommendedName>
        <fullName evidence="4">Imelysin-like domain-containing protein</fullName>
    </recommendedName>
</protein>
<evidence type="ECO:0000256" key="1">
    <source>
        <dbReference type="SAM" id="SignalP"/>
    </source>
</evidence>